<dbReference type="EMBL" id="JAAALK010000284">
    <property type="protein sequence ID" value="KAG8066945.1"/>
    <property type="molecule type" value="Genomic_DNA"/>
</dbReference>
<comment type="caution">
    <text evidence="1">The sequence shown here is derived from an EMBL/GenBank/DDBJ whole genome shotgun (WGS) entry which is preliminary data.</text>
</comment>
<organism evidence="1 2">
    <name type="scientific">Zizania palustris</name>
    <name type="common">Northern wild rice</name>
    <dbReference type="NCBI Taxonomy" id="103762"/>
    <lineage>
        <taxon>Eukaryota</taxon>
        <taxon>Viridiplantae</taxon>
        <taxon>Streptophyta</taxon>
        <taxon>Embryophyta</taxon>
        <taxon>Tracheophyta</taxon>
        <taxon>Spermatophyta</taxon>
        <taxon>Magnoliopsida</taxon>
        <taxon>Liliopsida</taxon>
        <taxon>Poales</taxon>
        <taxon>Poaceae</taxon>
        <taxon>BOP clade</taxon>
        <taxon>Oryzoideae</taxon>
        <taxon>Oryzeae</taxon>
        <taxon>Zizaniinae</taxon>
        <taxon>Zizania</taxon>
    </lineage>
</organism>
<evidence type="ECO:0000313" key="1">
    <source>
        <dbReference type="EMBL" id="KAG8066945.1"/>
    </source>
</evidence>
<protein>
    <submittedName>
        <fullName evidence="1">Uncharacterized protein</fullName>
    </submittedName>
</protein>
<gene>
    <name evidence="1" type="ORF">GUJ93_ZPchr0005g14858</name>
</gene>
<sequence>MKHTVWMIWKEPNSRVFNTESRNWSQLIAAIPEERIVCLLIHAAVLAQSRNSLRNCVKIVFFLLITRFRHSMSL</sequence>
<proteinExistence type="predicted"/>
<dbReference type="AlphaFoldDB" id="A0A8J5VGX2"/>
<keyword evidence="2" id="KW-1185">Reference proteome</keyword>
<evidence type="ECO:0000313" key="2">
    <source>
        <dbReference type="Proteomes" id="UP000729402"/>
    </source>
</evidence>
<reference evidence="1" key="2">
    <citation type="submission" date="2021-02" db="EMBL/GenBank/DDBJ databases">
        <authorList>
            <person name="Kimball J.A."/>
            <person name="Haas M.W."/>
            <person name="Macchietto M."/>
            <person name="Kono T."/>
            <person name="Duquette J."/>
            <person name="Shao M."/>
        </authorList>
    </citation>
    <scope>NUCLEOTIDE SEQUENCE</scope>
    <source>
        <tissue evidence="1">Fresh leaf tissue</tissue>
    </source>
</reference>
<accession>A0A8J5VGX2</accession>
<name>A0A8J5VGX2_ZIZPA</name>
<dbReference type="Proteomes" id="UP000729402">
    <property type="component" value="Unassembled WGS sequence"/>
</dbReference>
<reference evidence="1" key="1">
    <citation type="journal article" date="2021" name="bioRxiv">
        <title>Whole Genome Assembly and Annotation of Northern Wild Rice, Zizania palustris L., Supports a Whole Genome Duplication in the Zizania Genus.</title>
        <authorList>
            <person name="Haas M."/>
            <person name="Kono T."/>
            <person name="Macchietto M."/>
            <person name="Millas R."/>
            <person name="McGilp L."/>
            <person name="Shao M."/>
            <person name="Duquette J."/>
            <person name="Hirsch C.N."/>
            <person name="Kimball J."/>
        </authorList>
    </citation>
    <scope>NUCLEOTIDE SEQUENCE</scope>
    <source>
        <tissue evidence="1">Fresh leaf tissue</tissue>
    </source>
</reference>